<dbReference type="SUPFAM" id="SSF54197">
    <property type="entry name" value="HIT-like"/>
    <property type="match status" value="1"/>
</dbReference>
<evidence type="ECO:0000313" key="6">
    <source>
        <dbReference type="Proteomes" id="UP000235122"/>
    </source>
</evidence>
<comment type="caution">
    <text evidence="5">The sequence shown here is derived from an EMBL/GenBank/DDBJ whole genome shotgun (WGS) entry which is preliminary data.</text>
</comment>
<evidence type="ECO:0000256" key="2">
    <source>
        <dbReference type="PIRSR" id="PIRSR601310-3"/>
    </source>
</evidence>
<dbReference type="InterPro" id="IPR036265">
    <property type="entry name" value="HIT-like_sf"/>
</dbReference>
<accession>A0A2I1IP60</accession>
<keyword evidence="6" id="KW-1185">Reference proteome</keyword>
<dbReference type="Proteomes" id="UP000235122">
    <property type="component" value="Unassembled WGS sequence"/>
</dbReference>
<evidence type="ECO:0000256" key="1">
    <source>
        <dbReference type="PIRSR" id="PIRSR601310-1"/>
    </source>
</evidence>
<dbReference type="Gene3D" id="3.30.428.10">
    <property type="entry name" value="HIT-like"/>
    <property type="match status" value="1"/>
</dbReference>
<gene>
    <name evidence="5" type="ORF">CYJ19_04500</name>
</gene>
<reference evidence="5 6" key="1">
    <citation type="submission" date="2017-12" db="EMBL/GenBank/DDBJ databases">
        <title>Phylogenetic diversity of female urinary microbiome.</title>
        <authorList>
            <person name="Thomas-White K."/>
            <person name="Wolfe A.J."/>
        </authorList>
    </citation>
    <scope>NUCLEOTIDE SEQUENCE [LARGE SCALE GENOMIC DNA]</scope>
    <source>
        <strain evidence="5 6">UMB0402</strain>
    </source>
</reference>
<evidence type="ECO:0000256" key="3">
    <source>
        <dbReference type="PROSITE-ProRule" id="PRU00464"/>
    </source>
</evidence>
<dbReference type="EMBL" id="PKKO01000002">
    <property type="protein sequence ID" value="PKY72901.1"/>
    <property type="molecule type" value="Genomic_DNA"/>
</dbReference>
<dbReference type="Pfam" id="PF01230">
    <property type="entry name" value="HIT"/>
    <property type="match status" value="1"/>
</dbReference>
<organism evidence="5 6">
    <name type="scientific">Winkia neuii</name>
    <dbReference type="NCBI Taxonomy" id="33007"/>
    <lineage>
        <taxon>Bacteria</taxon>
        <taxon>Bacillati</taxon>
        <taxon>Actinomycetota</taxon>
        <taxon>Actinomycetes</taxon>
        <taxon>Actinomycetales</taxon>
        <taxon>Actinomycetaceae</taxon>
        <taxon>Winkia</taxon>
    </lineage>
</organism>
<dbReference type="PANTHER" id="PTHR46648:SF1">
    <property type="entry name" value="ADENOSINE 5'-MONOPHOSPHORAMIDASE HNT1"/>
    <property type="match status" value="1"/>
</dbReference>
<dbReference type="InterPro" id="IPR011146">
    <property type="entry name" value="HIT-like"/>
</dbReference>
<dbReference type="STRING" id="33007.HMPREF3198_01321"/>
<evidence type="ECO:0000259" key="4">
    <source>
        <dbReference type="PROSITE" id="PS51084"/>
    </source>
</evidence>
<evidence type="ECO:0000313" key="5">
    <source>
        <dbReference type="EMBL" id="PKY72901.1"/>
    </source>
</evidence>
<feature type="domain" description="HIT" evidence="4">
    <location>
        <begin position="13"/>
        <end position="116"/>
    </location>
</feature>
<dbReference type="GO" id="GO:0003824">
    <property type="term" value="F:catalytic activity"/>
    <property type="evidence" value="ECO:0007669"/>
    <property type="project" value="InterPro"/>
</dbReference>
<protein>
    <submittedName>
        <fullName evidence="5">HIT family protein</fullName>
    </submittedName>
</protein>
<proteinExistence type="predicted"/>
<dbReference type="PANTHER" id="PTHR46648">
    <property type="entry name" value="HIT FAMILY PROTEIN 1"/>
    <property type="match status" value="1"/>
</dbReference>
<dbReference type="PRINTS" id="PR00332">
    <property type="entry name" value="HISTRIAD"/>
</dbReference>
<feature type="short sequence motif" description="Histidine triad motif" evidence="2 3">
    <location>
        <begin position="100"/>
        <end position="104"/>
    </location>
</feature>
<sequence>MIGRKIQGGKLSVFTEIIDGNIPGTFVYADDVAVAFMTIEPVNAGHTLVVPRAEVESFWQADEKTFAHLAVVAKRIAAAQLQAFDCKRAGLVIAGFDVPHLHLHVIPVHGEGELNLAKANKATQTELDAAATKLRSALAEIGFSKLVPKDMHKLS</sequence>
<dbReference type="AlphaFoldDB" id="A0A2I1IP60"/>
<name>A0A2I1IP60_9ACTO</name>
<dbReference type="PROSITE" id="PS51084">
    <property type="entry name" value="HIT_2"/>
    <property type="match status" value="1"/>
</dbReference>
<dbReference type="GO" id="GO:0009117">
    <property type="term" value="P:nucleotide metabolic process"/>
    <property type="evidence" value="ECO:0007669"/>
    <property type="project" value="TreeGrafter"/>
</dbReference>
<dbReference type="InterPro" id="IPR001310">
    <property type="entry name" value="Histidine_triad_HIT"/>
</dbReference>
<feature type="active site" description="Tele-AMP-histidine intermediate" evidence="1">
    <location>
        <position position="102"/>
    </location>
</feature>